<dbReference type="InterPro" id="IPR000679">
    <property type="entry name" value="Znf_GATA"/>
</dbReference>
<dbReference type="CDD" id="cd00202">
    <property type="entry name" value="ZnF_GATA"/>
    <property type="match status" value="1"/>
</dbReference>
<evidence type="ECO:0000313" key="8">
    <source>
        <dbReference type="EMBL" id="KAG1548457.1"/>
    </source>
</evidence>
<dbReference type="Gene3D" id="3.30.50.10">
    <property type="entry name" value="Erythroid Transcription Factor GATA-1, subunit A"/>
    <property type="match status" value="1"/>
</dbReference>
<dbReference type="Proteomes" id="UP000717996">
    <property type="component" value="Unassembled WGS sequence"/>
</dbReference>
<evidence type="ECO:0000256" key="6">
    <source>
        <dbReference type="PROSITE-ProRule" id="PRU00094"/>
    </source>
</evidence>
<keyword evidence="5" id="KW-0539">Nucleus</keyword>
<dbReference type="PRINTS" id="PR00619">
    <property type="entry name" value="GATAZNFINGER"/>
</dbReference>
<dbReference type="GO" id="GO:0045944">
    <property type="term" value="P:positive regulation of transcription by RNA polymerase II"/>
    <property type="evidence" value="ECO:0007669"/>
    <property type="project" value="TreeGrafter"/>
</dbReference>
<dbReference type="GO" id="GO:0000978">
    <property type="term" value="F:RNA polymerase II cis-regulatory region sequence-specific DNA binding"/>
    <property type="evidence" value="ECO:0007669"/>
    <property type="project" value="TreeGrafter"/>
</dbReference>
<dbReference type="GO" id="GO:0008270">
    <property type="term" value="F:zinc ion binding"/>
    <property type="evidence" value="ECO:0007669"/>
    <property type="project" value="UniProtKB-KW"/>
</dbReference>
<dbReference type="SUPFAM" id="SSF57716">
    <property type="entry name" value="Glucocorticoid receptor-like (DNA-binding domain)"/>
    <property type="match status" value="1"/>
</dbReference>
<dbReference type="FunFam" id="3.30.50.10:FF:000007">
    <property type="entry name" value="Nitrogen regulatory AreA, N-terminal"/>
    <property type="match status" value="1"/>
</dbReference>
<evidence type="ECO:0000256" key="1">
    <source>
        <dbReference type="ARBA" id="ARBA00004123"/>
    </source>
</evidence>
<dbReference type="GO" id="GO:0000122">
    <property type="term" value="P:negative regulation of transcription by RNA polymerase II"/>
    <property type="evidence" value="ECO:0007669"/>
    <property type="project" value="TreeGrafter"/>
</dbReference>
<proteinExistence type="predicted"/>
<evidence type="ECO:0000256" key="4">
    <source>
        <dbReference type="ARBA" id="ARBA00022833"/>
    </source>
</evidence>
<keyword evidence="4" id="KW-0862">Zinc</keyword>
<dbReference type="PANTHER" id="PTHR10071">
    <property type="entry name" value="TRANSCRIPTION FACTOR GATA FAMILY MEMBER"/>
    <property type="match status" value="1"/>
</dbReference>
<dbReference type="PROSITE" id="PS00344">
    <property type="entry name" value="GATA_ZN_FINGER_1"/>
    <property type="match status" value="1"/>
</dbReference>
<dbReference type="PROSITE" id="PS50114">
    <property type="entry name" value="GATA_ZN_FINGER_2"/>
    <property type="match status" value="1"/>
</dbReference>
<organism evidence="8 9">
    <name type="scientific">Rhizopus oryzae</name>
    <name type="common">Mucormycosis agent</name>
    <name type="synonym">Rhizopus arrhizus var. delemar</name>
    <dbReference type="NCBI Taxonomy" id="64495"/>
    <lineage>
        <taxon>Eukaryota</taxon>
        <taxon>Fungi</taxon>
        <taxon>Fungi incertae sedis</taxon>
        <taxon>Mucoromycota</taxon>
        <taxon>Mucoromycotina</taxon>
        <taxon>Mucoromycetes</taxon>
        <taxon>Mucorales</taxon>
        <taxon>Mucorineae</taxon>
        <taxon>Rhizopodaceae</taxon>
        <taxon>Rhizopus</taxon>
    </lineage>
</organism>
<dbReference type="GO" id="GO:0005634">
    <property type="term" value="C:nucleus"/>
    <property type="evidence" value="ECO:0007669"/>
    <property type="project" value="UniProtKB-SubCell"/>
</dbReference>
<dbReference type="InterPro" id="IPR039355">
    <property type="entry name" value="Transcription_factor_GATA"/>
</dbReference>
<comment type="subcellular location">
    <subcellularLocation>
        <location evidence="1">Nucleus</location>
    </subcellularLocation>
</comment>
<reference evidence="8" key="1">
    <citation type="journal article" date="2020" name="Microb. Genom.">
        <title>Genetic diversity of clinical and environmental Mucorales isolates obtained from an investigation of mucormycosis cases among solid organ transplant recipients.</title>
        <authorList>
            <person name="Nguyen M.H."/>
            <person name="Kaul D."/>
            <person name="Muto C."/>
            <person name="Cheng S.J."/>
            <person name="Richter R.A."/>
            <person name="Bruno V.M."/>
            <person name="Liu G."/>
            <person name="Beyhan S."/>
            <person name="Sundermann A.J."/>
            <person name="Mounaud S."/>
            <person name="Pasculle A.W."/>
            <person name="Nierman W.C."/>
            <person name="Driscoll E."/>
            <person name="Cumbie R."/>
            <person name="Clancy C.J."/>
            <person name="Dupont C.L."/>
        </authorList>
    </citation>
    <scope>NUCLEOTIDE SEQUENCE</scope>
    <source>
        <strain evidence="8">GL16</strain>
    </source>
</reference>
<gene>
    <name evidence="8" type="ORF">G6F51_003647</name>
</gene>
<keyword evidence="3 6" id="KW-0863">Zinc-finger</keyword>
<evidence type="ECO:0000256" key="5">
    <source>
        <dbReference type="ARBA" id="ARBA00023242"/>
    </source>
</evidence>
<dbReference type="OrthoDB" id="515401at2759"/>
<dbReference type="SMART" id="SM00401">
    <property type="entry name" value="ZnF_GATA"/>
    <property type="match status" value="1"/>
</dbReference>
<evidence type="ECO:0000256" key="3">
    <source>
        <dbReference type="ARBA" id="ARBA00022771"/>
    </source>
</evidence>
<evidence type="ECO:0000256" key="2">
    <source>
        <dbReference type="ARBA" id="ARBA00022723"/>
    </source>
</evidence>
<evidence type="ECO:0000313" key="9">
    <source>
        <dbReference type="Proteomes" id="UP000717996"/>
    </source>
</evidence>
<comment type="caution">
    <text evidence="8">The sequence shown here is derived from an EMBL/GenBank/DDBJ whole genome shotgun (WGS) entry which is preliminary data.</text>
</comment>
<dbReference type="GO" id="GO:0000981">
    <property type="term" value="F:DNA-binding transcription factor activity, RNA polymerase II-specific"/>
    <property type="evidence" value="ECO:0007669"/>
    <property type="project" value="TreeGrafter"/>
</dbReference>
<evidence type="ECO:0000259" key="7">
    <source>
        <dbReference type="PROSITE" id="PS50114"/>
    </source>
</evidence>
<dbReference type="AlphaFoldDB" id="A0A9P6YHD1"/>
<dbReference type="EMBL" id="JAANIT010000368">
    <property type="protein sequence ID" value="KAG1548457.1"/>
    <property type="molecule type" value="Genomic_DNA"/>
</dbReference>
<dbReference type="Pfam" id="PF00320">
    <property type="entry name" value="GATA"/>
    <property type="match status" value="1"/>
</dbReference>
<keyword evidence="2" id="KW-0479">Metal-binding</keyword>
<name>A0A9P6YHD1_RHIOR</name>
<feature type="domain" description="GATA-type" evidence="7">
    <location>
        <begin position="34"/>
        <end position="81"/>
    </location>
</feature>
<protein>
    <recommendedName>
        <fullName evidence="7">GATA-type domain-containing protein</fullName>
    </recommendedName>
</protein>
<sequence length="200" mass="22895">MLEKDIVDNKSTWIHNEDEDTMSKDQQEQGMTVCANCETTTTPLWRRDKTGRTICNACGLYYKLHLTQRPITMMKSVIKRRKRIEKRSCEKIKVTATSTAMSSSPLHTCSHTQKEYRDHLENEANRLRQLLSETHTVLQDLDHALAHPLPDPCHYCKYTEEEEHQVARSLLSLASLPPPPPSSFSLSSVAFPSFLPLNTQ</sequence>
<accession>A0A9P6YHD1</accession>
<dbReference type="PANTHER" id="PTHR10071:SF281">
    <property type="entry name" value="BOX A-BINDING FACTOR-RELATED"/>
    <property type="match status" value="1"/>
</dbReference>
<dbReference type="InterPro" id="IPR013088">
    <property type="entry name" value="Znf_NHR/GATA"/>
</dbReference>